<evidence type="ECO:0000313" key="2">
    <source>
        <dbReference type="Proteomes" id="UP000828390"/>
    </source>
</evidence>
<proteinExistence type="predicted"/>
<reference evidence="1" key="1">
    <citation type="journal article" date="2019" name="bioRxiv">
        <title>The Genome of the Zebra Mussel, Dreissena polymorpha: A Resource for Invasive Species Research.</title>
        <authorList>
            <person name="McCartney M.A."/>
            <person name="Auch B."/>
            <person name="Kono T."/>
            <person name="Mallez S."/>
            <person name="Zhang Y."/>
            <person name="Obille A."/>
            <person name="Becker A."/>
            <person name="Abrahante J.E."/>
            <person name="Garbe J."/>
            <person name="Badalamenti J.P."/>
            <person name="Herman A."/>
            <person name="Mangelson H."/>
            <person name="Liachko I."/>
            <person name="Sullivan S."/>
            <person name="Sone E.D."/>
            <person name="Koren S."/>
            <person name="Silverstein K.A.T."/>
            <person name="Beckman K.B."/>
            <person name="Gohl D.M."/>
        </authorList>
    </citation>
    <scope>NUCLEOTIDE SEQUENCE</scope>
    <source>
        <strain evidence="1">Duluth1</strain>
        <tissue evidence="1">Whole animal</tissue>
    </source>
</reference>
<protein>
    <submittedName>
        <fullName evidence="1">Uncharacterized protein</fullName>
    </submittedName>
</protein>
<dbReference type="EMBL" id="JAIWYP010000005">
    <property type="protein sequence ID" value="KAH3817732.1"/>
    <property type="molecule type" value="Genomic_DNA"/>
</dbReference>
<comment type="caution">
    <text evidence="1">The sequence shown here is derived from an EMBL/GenBank/DDBJ whole genome shotgun (WGS) entry which is preliminary data.</text>
</comment>
<dbReference type="SUPFAM" id="SSF101898">
    <property type="entry name" value="NHL repeat"/>
    <property type="match status" value="1"/>
</dbReference>
<dbReference type="AlphaFoldDB" id="A0A9D4JRV1"/>
<keyword evidence="2" id="KW-1185">Reference proteome</keyword>
<dbReference type="InterPro" id="IPR011042">
    <property type="entry name" value="6-blade_b-propeller_TolB-like"/>
</dbReference>
<organism evidence="1 2">
    <name type="scientific">Dreissena polymorpha</name>
    <name type="common">Zebra mussel</name>
    <name type="synonym">Mytilus polymorpha</name>
    <dbReference type="NCBI Taxonomy" id="45954"/>
    <lineage>
        <taxon>Eukaryota</taxon>
        <taxon>Metazoa</taxon>
        <taxon>Spiralia</taxon>
        <taxon>Lophotrochozoa</taxon>
        <taxon>Mollusca</taxon>
        <taxon>Bivalvia</taxon>
        <taxon>Autobranchia</taxon>
        <taxon>Heteroconchia</taxon>
        <taxon>Euheterodonta</taxon>
        <taxon>Imparidentia</taxon>
        <taxon>Neoheterodontei</taxon>
        <taxon>Myida</taxon>
        <taxon>Dreissenoidea</taxon>
        <taxon>Dreissenidae</taxon>
        <taxon>Dreissena</taxon>
    </lineage>
</organism>
<reference evidence="1" key="2">
    <citation type="submission" date="2020-11" db="EMBL/GenBank/DDBJ databases">
        <authorList>
            <person name="McCartney M.A."/>
            <person name="Auch B."/>
            <person name="Kono T."/>
            <person name="Mallez S."/>
            <person name="Becker A."/>
            <person name="Gohl D.M."/>
            <person name="Silverstein K.A.T."/>
            <person name="Koren S."/>
            <person name="Bechman K.B."/>
            <person name="Herman A."/>
            <person name="Abrahante J.E."/>
            <person name="Garbe J."/>
        </authorList>
    </citation>
    <scope>NUCLEOTIDE SEQUENCE</scope>
    <source>
        <strain evidence="1">Duluth1</strain>
        <tissue evidence="1">Whole animal</tissue>
    </source>
</reference>
<name>A0A9D4JRV1_DREPO</name>
<sequence>MSSTVSTCCIPLCNTECVKKYRPWAVSFIDEDQAEVSVPSAGKLIFVDTRNDQLSVVKELINHIQCRGLAFCRGRLYVTYGSPEKKLRILNTDDTILKTFSNEYFSEPWYVTVNENDMSIFVSQSLNKRVIHLNDNGIPVHIMDLKQVIDEPRGLLFKDTSRLLVCVYRFNGKDSIAEIDLDNFECSDVVGEGIECPIGIQIDSKSSLVYVSMCKNPILRVLKFET</sequence>
<accession>A0A9D4JRV1</accession>
<evidence type="ECO:0000313" key="1">
    <source>
        <dbReference type="EMBL" id="KAH3817732.1"/>
    </source>
</evidence>
<gene>
    <name evidence="1" type="ORF">DPMN_119287</name>
</gene>
<dbReference type="Gene3D" id="2.120.10.30">
    <property type="entry name" value="TolB, C-terminal domain"/>
    <property type="match status" value="1"/>
</dbReference>
<dbReference type="Proteomes" id="UP000828390">
    <property type="component" value="Unassembled WGS sequence"/>
</dbReference>